<protein>
    <recommendedName>
        <fullName evidence="4">ABC transporter permease</fullName>
    </recommendedName>
</protein>
<feature type="transmembrane region" description="Helical" evidence="1">
    <location>
        <begin position="235"/>
        <end position="254"/>
    </location>
</feature>
<proteinExistence type="predicted"/>
<dbReference type="OrthoDB" id="5244396at2"/>
<dbReference type="EMBL" id="CP012752">
    <property type="protein sequence ID" value="ALG14720.1"/>
    <property type="molecule type" value="Genomic_DNA"/>
</dbReference>
<feature type="transmembrane region" description="Helical" evidence="1">
    <location>
        <begin position="101"/>
        <end position="129"/>
    </location>
</feature>
<dbReference type="GO" id="GO:0140359">
    <property type="term" value="F:ABC-type transporter activity"/>
    <property type="evidence" value="ECO:0007669"/>
    <property type="project" value="InterPro"/>
</dbReference>
<keyword evidence="1" id="KW-0472">Membrane</keyword>
<feature type="transmembrane region" description="Helical" evidence="1">
    <location>
        <begin position="20"/>
        <end position="38"/>
    </location>
</feature>
<feature type="transmembrane region" description="Helical" evidence="1">
    <location>
        <begin position="149"/>
        <end position="170"/>
    </location>
</feature>
<dbReference type="STRING" id="860235.AOZ06_11640"/>
<name>A0A0N9IDZ6_9PSEU</name>
<dbReference type="Proteomes" id="UP000063699">
    <property type="component" value="Chromosome"/>
</dbReference>
<keyword evidence="1" id="KW-0812">Transmembrane</keyword>
<sequence length="263" mass="26903">MTALLSAEAHRLSSTRLRLWGLLAAVTTGGFVFLLAMVGPENFDPPMPGLATAAGTQMLLGMASLLAFVPALLGTTAVTAEYRHQTITFTYLFAPRRGTVLAAKLGVYAAAGFAYGLIVAVIAGAGLVVTASVHGISLGLPTGELVGMLVRLVVMMTVYTLIGVAVGALLRNQVTALVALGGYFYLGETLLLLIPGVNTIYPFLPGGASAGLTGFTFLAGAVAQTGISAPQLLSAPFGALVLLGYVTVAAVVAFTTSLRRDVT</sequence>
<evidence type="ECO:0000313" key="2">
    <source>
        <dbReference type="EMBL" id="ALG14720.1"/>
    </source>
</evidence>
<evidence type="ECO:0000256" key="1">
    <source>
        <dbReference type="SAM" id="Phobius"/>
    </source>
</evidence>
<dbReference type="KEGG" id="kphy:AOZ06_11640"/>
<feature type="transmembrane region" description="Helical" evidence="1">
    <location>
        <begin position="177"/>
        <end position="197"/>
    </location>
</feature>
<evidence type="ECO:0000313" key="3">
    <source>
        <dbReference type="Proteomes" id="UP000063699"/>
    </source>
</evidence>
<evidence type="ECO:0008006" key="4">
    <source>
        <dbReference type="Google" id="ProtNLM"/>
    </source>
</evidence>
<dbReference type="AlphaFoldDB" id="A0A0N9IDZ6"/>
<accession>A0A0N9IDZ6</accession>
<feature type="transmembrane region" description="Helical" evidence="1">
    <location>
        <begin position="58"/>
        <end position="80"/>
    </location>
</feature>
<dbReference type="GO" id="GO:0005886">
    <property type="term" value="C:plasma membrane"/>
    <property type="evidence" value="ECO:0007669"/>
    <property type="project" value="UniProtKB-SubCell"/>
</dbReference>
<keyword evidence="3" id="KW-1185">Reference proteome</keyword>
<keyword evidence="1" id="KW-1133">Transmembrane helix</keyword>
<reference evidence="2 3" key="1">
    <citation type="submission" date="2015-07" db="EMBL/GenBank/DDBJ databases">
        <title>Genome sequencing of Kibdelosporangium phytohabitans.</title>
        <authorList>
            <person name="Qin S."/>
            <person name="Xing K."/>
        </authorList>
    </citation>
    <scope>NUCLEOTIDE SEQUENCE [LARGE SCALE GENOMIC DNA]</scope>
    <source>
        <strain evidence="2 3">KLBMP1111</strain>
    </source>
</reference>
<feature type="transmembrane region" description="Helical" evidence="1">
    <location>
        <begin position="203"/>
        <end position="223"/>
    </location>
</feature>
<organism evidence="2 3">
    <name type="scientific">Kibdelosporangium phytohabitans</name>
    <dbReference type="NCBI Taxonomy" id="860235"/>
    <lineage>
        <taxon>Bacteria</taxon>
        <taxon>Bacillati</taxon>
        <taxon>Actinomycetota</taxon>
        <taxon>Actinomycetes</taxon>
        <taxon>Pseudonocardiales</taxon>
        <taxon>Pseudonocardiaceae</taxon>
        <taxon>Kibdelosporangium</taxon>
    </lineage>
</organism>
<gene>
    <name evidence="2" type="ORF">AOZ06_11640</name>
</gene>